<dbReference type="InterPro" id="IPR003594">
    <property type="entry name" value="HATPase_dom"/>
</dbReference>
<evidence type="ECO:0000256" key="5">
    <source>
        <dbReference type="ARBA" id="ARBA00022553"/>
    </source>
</evidence>
<evidence type="ECO:0000256" key="10">
    <source>
        <dbReference type="ARBA" id="ARBA00023012"/>
    </source>
</evidence>
<evidence type="ECO:0000259" key="14">
    <source>
        <dbReference type="PROSITE" id="PS50885"/>
    </source>
</evidence>
<evidence type="ECO:0000256" key="1">
    <source>
        <dbReference type="ARBA" id="ARBA00000085"/>
    </source>
</evidence>
<evidence type="ECO:0000256" key="7">
    <source>
        <dbReference type="ARBA" id="ARBA00022692"/>
    </source>
</evidence>
<dbReference type="PRINTS" id="PR00344">
    <property type="entry name" value="BCTRLSENSOR"/>
</dbReference>
<dbReference type="Pfam" id="PF02518">
    <property type="entry name" value="HATPase_c"/>
    <property type="match status" value="1"/>
</dbReference>
<dbReference type="Proteomes" id="UP000702209">
    <property type="component" value="Unassembled WGS sequence"/>
</dbReference>
<dbReference type="InterPro" id="IPR004358">
    <property type="entry name" value="Sig_transdc_His_kin-like_C"/>
</dbReference>
<dbReference type="Gene3D" id="3.30.565.10">
    <property type="entry name" value="Histidine kinase-like ATPase, C-terminal domain"/>
    <property type="match status" value="1"/>
</dbReference>
<dbReference type="InterPro" id="IPR036097">
    <property type="entry name" value="HisK_dim/P_sf"/>
</dbReference>
<dbReference type="SUPFAM" id="SSF47384">
    <property type="entry name" value="Homodimeric domain of signal transducing histidine kinase"/>
    <property type="match status" value="1"/>
</dbReference>
<feature type="domain" description="Histidine kinase" evidence="13">
    <location>
        <begin position="172"/>
        <end position="386"/>
    </location>
</feature>
<proteinExistence type="predicted"/>
<dbReference type="PANTHER" id="PTHR45436:SF15">
    <property type="entry name" value="SENSOR HISTIDINE KINASE CUSS"/>
    <property type="match status" value="1"/>
</dbReference>
<dbReference type="CDD" id="cd06225">
    <property type="entry name" value="HAMP"/>
    <property type="match status" value="1"/>
</dbReference>
<dbReference type="SMART" id="SM00387">
    <property type="entry name" value="HATPase_c"/>
    <property type="match status" value="1"/>
</dbReference>
<keyword evidence="8" id="KW-0418">Kinase</keyword>
<dbReference type="SMART" id="SM00388">
    <property type="entry name" value="HisKA"/>
    <property type="match status" value="1"/>
</dbReference>
<dbReference type="PROSITE" id="PS50109">
    <property type="entry name" value="HIS_KIN"/>
    <property type="match status" value="1"/>
</dbReference>
<dbReference type="EC" id="2.7.13.3" evidence="4"/>
<dbReference type="InterPro" id="IPR005467">
    <property type="entry name" value="His_kinase_dom"/>
</dbReference>
<dbReference type="PANTHER" id="PTHR45436">
    <property type="entry name" value="SENSOR HISTIDINE KINASE YKOH"/>
    <property type="match status" value="1"/>
</dbReference>
<dbReference type="SUPFAM" id="SSF55874">
    <property type="entry name" value="ATPase domain of HSP90 chaperone/DNA topoisomerase II/histidine kinase"/>
    <property type="match status" value="1"/>
</dbReference>
<feature type="transmembrane region" description="Helical" evidence="12">
    <location>
        <begin position="12"/>
        <end position="33"/>
    </location>
</feature>
<comment type="subcellular location">
    <subcellularLocation>
        <location evidence="3">Cell membrane</location>
    </subcellularLocation>
    <subcellularLocation>
        <location evidence="2">Membrane</location>
        <topology evidence="2">Multi-pass membrane protein</topology>
    </subcellularLocation>
</comment>
<evidence type="ECO:0000256" key="12">
    <source>
        <dbReference type="SAM" id="Phobius"/>
    </source>
</evidence>
<dbReference type="InterPro" id="IPR050428">
    <property type="entry name" value="TCS_sensor_his_kinase"/>
</dbReference>
<keyword evidence="11 12" id="KW-0472">Membrane</keyword>
<keyword evidence="16" id="KW-1185">Reference proteome</keyword>
<dbReference type="CDD" id="cd00082">
    <property type="entry name" value="HisKA"/>
    <property type="match status" value="1"/>
</dbReference>
<dbReference type="Gene3D" id="1.10.287.130">
    <property type="match status" value="1"/>
</dbReference>
<feature type="domain" description="HAMP" evidence="14">
    <location>
        <begin position="111"/>
        <end position="164"/>
    </location>
</feature>
<keyword evidence="7 12" id="KW-0812">Transmembrane</keyword>
<dbReference type="CDD" id="cd00075">
    <property type="entry name" value="HATPase"/>
    <property type="match status" value="1"/>
</dbReference>
<dbReference type="RefSeq" id="WP_195130468.1">
    <property type="nucleotide sequence ID" value="NZ_JADLQX010000011.1"/>
</dbReference>
<dbReference type="Pfam" id="PF00512">
    <property type="entry name" value="HisKA"/>
    <property type="match status" value="1"/>
</dbReference>
<evidence type="ECO:0000256" key="11">
    <source>
        <dbReference type="ARBA" id="ARBA00023136"/>
    </source>
</evidence>
<dbReference type="InterPro" id="IPR036890">
    <property type="entry name" value="HATPase_C_sf"/>
</dbReference>
<comment type="catalytic activity">
    <reaction evidence="1">
        <text>ATP + protein L-histidine = ADP + protein N-phospho-L-histidine.</text>
        <dbReference type="EC" id="2.7.13.3"/>
    </reaction>
</comment>
<evidence type="ECO:0000313" key="15">
    <source>
        <dbReference type="EMBL" id="MBF6299189.1"/>
    </source>
</evidence>
<evidence type="ECO:0000313" key="16">
    <source>
        <dbReference type="Proteomes" id="UP000702209"/>
    </source>
</evidence>
<evidence type="ECO:0000256" key="8">
    <source>
        <dbReference type="ARBA" id="ARBA00022777"/>
    </source>
</evidence>
<evidence type="ECO:0000256" key="2">
    <source>
        <dbReference type="ARBA" id="ARBA00004141"/>
    </source>
</evidence>
<keyword evidence="9 12" id="KW-1133">Transmembrane helix</keyword>
<protein>
    <recommendedName>
        <fullName evidence="4">histidine kinase</fullName>
        <ecNumber evidence="4">2.7.13.3</ecNumber>
    </recommendedName>
</protein>
<evidence type="ECO:0000256" key="3">
    <source>
        <dbReference type="ARBA" id="ARBA00004236"/>
    </source>
</evidence>
<keyword evidence="6" id="KW-0808">Transferase</keyword>
<gene>
    <name evidence="15" type="ORF">IU459_16800</name>
</gene>
<dbReference type="SMART" id="SM00304">
    <property type="entry name" value="HAMP"/>
    <property type="match status" value="1"/>
</dbReference>
<organism evidence="15 16">
    <name type="scientific">Nocardia amamiensis</name>
    <dbReference type="NCBI Taxonomy" id="404578"/>
    <lineage>
        <taxon>Bacteria</taxon>
        <taxon>Bacillati</taxon>
        <taxon>Actinomycetota</taxon>
        <taxon>Actinomycetes</taxon>
        <taxon>Mycobacteriales</taxon>
        <taxon>Nocardiaceae</taxon>
        <taxon>Nocardia</taxon>
    </lineage>
</organism>
<dbReference type="PROSITE" id="PS50885">
    <property type="entry name" value="HAMP"/>
    <property type="match status" value="1"/>
</dbReference>
<dbReference type="Pfam" id="PF00672">
    <property type="entry name" value="HAMP"/>
    <property type="match status" value="1"/>
</dbReference>
<evidence type="ECO:0000256" key="4">
    <source>
        <dbReference type="ARBA" id="ARBA00012438"/>
    </source>
</evidence>
<comment type="caution">
    <text evidence="15">The sequence shown here is derived from an EMBL/GenBank/DDBJ whole genome shotgun (WGS) entry which is preliminary data.</text>
</comment>
<keyword evidence="5" id="KW-0597">Phosphoprotein</keyword>
<dbReference type="InterPro" id="IPR003660">
    <property type="entry name" value="HAMP_dom"/>
</dbReference>
<evidence type="ECO:0000259" key="13">
    <source>
        <dbReference type="PROSITE" id="PS50109"/>
    </source>
</evidence>
<name>A0ABS0CWG1_9NOCA</name>
<evidence type="ECO:0000256" key="6">
    <source>
        <dbReference type="ARBA" id="ARBA00022679"/>
    </source>
</evidence>
<dbReference type="SUPFAM" id="SSF158472">
    <property type="entry name" value="HAMP domain-like"/>
    <property type="match status" value="1"/>
</dbReference>
<dbReference type="EMBL" id="JADLQX010000011">
    <property type="protein sequence ID" value="MBF6299189.1"/>
    <property type="molecule type" value="Genomic_DNA"/>
</dbReference>
<evidence type="ECO:0000256" key="9">
    <source>
        <dbReference type="ARBA" id="ARBA00022989"/>
    </source>
</evidence>
<reference evidence="15 16" key="1">
    <citation type="submission" date="2020-10" db="EMBL/GenBank/DDBJ databases">
        <title>Identification of Nocardia species via Next-generation sequencing and recognition of intraspecies genetic diversity.</title>
        <authorList>
            <person name="Li P."/>
            <person name="Li P."/>
            <person name="Lu B."/>
        </authorList>
    </citation>
    <scope>NUCLEOTIDE SEQUENCE [LARGE SCALE GENOMIC DNA]</scope>
    <source>
        <strain evidence="15 16">BJ06-0157</strain>
    </source>
</reference>
<keyword evidence="10" id="KW-0902">Two-component regulatory system</keyword>
<dbReference type="Gene3D" id="6.10.340.10">
    <property type="match status" value="1"/>
</dbReference>
<dbReference type="InterPro" id="IPR003661">
    <property type="entry name" value="HisK_dim/P_dom"/>
</dbReference>
<accession>A0ABS0CWG1</accession>
<sequence length="387" mass="42419">MSGRTIRLRLTLLYATAFFVAGAVLIALMYFYLNQSLERRPGAAARGVVQEFLVNRAERTHTRVSPELYKALTEQAEQNRRDTLRTMLMWSLVSLGAVGIAAGGFGWLMAGRALHPLQRITATARRVADTSLHERIALDGPQDEIKDLADTFDAMLERLDRAFDGQRRFVANASHELRTPLTINRTLIEVALDDPDVPESTRRLGSTLLEVNHRHERLIDGLLVLATTEQRLTERLRADLADIARDAVATHAGRAGVRITADLESAPVVGDRLLLERLAHNLLDNAVRYNVPEHGWVTVRSRAVGDHAELAVENSGPSVPAFEVDGLFEPFRRLATSERLAESGSRGAGLGLSIVRSVAQAHGGTVRAVARPDGGLQVTVKLPPVRG</sequence>
<feature type="transmembrane region" description="Helical" evidence="12">
    <location>
        <begin position="87"/>
        <end position="110"/>
    </location>
</feature>